<organism evidence="1">
    <name type="scientific">marine sediment metagenome</name>
    <dbReference type="NCBI Taxonomy" id="412755"/>
    <lineage>
        <taxon>unclassified sequences</taxon>
        <taxon>metagenomes</taxon>
        <taxon>ecological metagenomes</taxon>
    </lineage>
</organism>
<protein>
    <submittedName>
        <fullName evidence="1">Uncharacterized protein</fullName>
    </submittedName>
</protein>
<name>A0A0F9RE50_9ZZZZ</name>
<reference evidence="1" key="1">
    <citation type="journal article" date="2015" name="Nature">
        <title>Complex archaea that bridge the gap between prokaryotes and eukaryotes.</title>
        <authorList>
            <person name="Spang A."/>
            <person name="Saw J.H."/>
            <person name="Jorgensen S.L."/>
            <person name="Zaremba-Niedzwiedzka K."/>
            <person name="Martijn J."/>
            <person name="Lind A.E."/>
            <person name="van Eijk R."/>
            <person name="Schleper C."/>
            <person name="Guy L."/>
            <person name="Ettema T.J."/>
        </authorList>
    </citation>
    <scope>NUCLEOTIDE SEQUENCE</scope>
</reference>
<accession>A0A0F9RE50</accession>
<comment type="caution">
    <text evidence="1">The sequence shown here is derived from an EMBL/GenBank/DDBJ whole genome shotgun (WGS) entry which is preliminary data.</text>
</comment>
<dbReference type="EMBL" id="LAZR01002980">
    <property type="protein sequence ID" value="KKN23351.1"/>
    <property type="molecule type" value="Genomic_DNA"/>
</dbReference>
<proteinExistence type="predicted"/>
<gene>
    <name evidence="1" type="ORF">LCGC14_0905870</name>
</gene>
<sequence>MPIGFVITEWTEDQGLVVLFNHPETLDVDLDDMMKIFYAHITGAGEAGNVLVRLEKARSNVSSYFTGMESSRPLIVNLMLELGEDPEMFGETVIQEMNEKILSYLGKMGTNISQDYELVEELKAFLKDSLFLLDRLKNLTKEQRIAQIYNSEKGRTILMSLQERALSRKELQGILEEKLNKIIANMDITLDPFIKTGLVKQDWVEGDTDITLFLLSDFTLFRTPVAKLIENAKRNLPSPKLATKYLEEVTNFFKNYKPTIEDNLKIAQNIMNPDKYDYLTLFRERAYPLNKIPRGPGESVAEIGSFLKTLENDHILKVIEDEKKVAWVFLLTDIRAHTFYPEYLIEKIRSDRMEGKLKKSVAIKHLELLEEIYKKQ</sequence>
<dbReference type="AlphaFoldDB" id="A0A0F9RE50"/>
<evidence type="ECO:0000313" key="1">
    <source>
        <dbReference type="EMBL" id="KKN23351.1"/>
    </source>
</evidence>